<dbReference type="Pfam" id="PF10023">
    <property type="entry name" value="Aminopep"/>
    <property type="match status" value="1"/>
</dbReference>
<dbReference type="PIRSF" id="PIRSF029285">
    <property type="entry name" value="Aminopept"/>
    <property type="match status" value="1"/>
</dbReference>
<dbReference type="EMBL" id="CP018632">
    <property type="protein sequence ID" value="ASJ71183.1"/>
    <property type="molecule type" value="Genomic_DNA"/>
</dbReference>
<sequence length="366" mass="41890">MIKERRSTCALPWKPFVRICVLGAVLVSLSGCGTIGYYSQAVGGHFKLMRARQPIDKLLSDPETNPELRQKLQTLMDARQFASEYLLLPDNDSYNTYVETGRDAVTWNVVAAEEFSLKARTWCFPVAGCVSYRGYFDRADADEYAAELALETYDVSVGGASAYSTLGWFDDPVLDTMLRGSDVRYVGTLFHELAHQVLYIKDDSNFNEAFATFVEQLGVRAWLEQRGEVDRIATYDSSQTRVEDFLVLLKQTRDELLTLYARELPEQSMREAKKAVFDDMRVSYESLKQSWDGYAGYDNWFKRELNNARLVAVSTYRRNVPAFNAMYDEAGQDLTVFYALAKSMEDLDHAERQKRIETYLELDQAQ</sequence>
<protein>
    <recommendedName>
        <fullName evidence="4">Aminopeptidase</fullName>
    </recommendedName>
</protein>
<dbReference type="InterPro" id="IPR014553">
    <property type="entry name" value="Aminopept"/>
</dbReference>
<gene>
    <name evidence="2" type="ORF">IMCC3135_05350</name>
</gene>
<organism evidence="2 3">
    <name type="scientific">Granulosicoccus antarcticus IMCC3135</name>
    <dbReference type="NCBI Taxonomy" id="1192854"/>
    <lineage>
        <taxon>Bacteria</taxon>
        <taxon>Pseudomonadati</taxon>
        <taxon>Pseudomonadota</taxon>
        <taxon>Gammaproteobacteria</taxon>
        <taxon>Chromatiales</taxon>
        <taxon>Granulosicoccaceae</taxon>
        <taxon>Granulosicoccus</taxon>
    </lineage>
</organism>
<keyword evidence="1" id="KW-0812">Transmembrane</keyword>
<feature type="transmembrane region" description="Helical" evidence="1">
    <location>
        <begin position="16"/>
        <end position="38"/>
    </location>
</feature>
<evidence type="ECO:0008006" key="4">
    <source>
        <dbReference type="Google" id="ProtNLM"/>
    </source>
</evidence>
<evidence type="ECO:0000256" key="1">
    <source>
        <dbReference type="SAM" id="Phobius"/>
    </source>
</evidence>
<keyword evidence="1" id="KW-1133">Transmembrane helix</keyword>
<evidence type="ECO:0000313" key="3">
    <source>
        <dbReference type="Proteomes" id="UP000250079"/>
    </source>
</evidence>
<keyword evidence="1" id="KW-0472">Membrane</keyword>
<dbReference type="OrthoDB" id="357991at2"/>
<dbReference type="Proteomes" id="UP000250079">
    <property type="component" value="Chromosome"/>
</dbReference>
<evidence type="ECO:0000313" key="2">
    <source>
        <dbReference type="EMBL" id="ASJ71183.1"/>
    </source>
</evidence>
<dbReference type="AlphaFoldDB" id="A0A2Z2NJB1"/>
<dbReference type="KEGG" id="gai:IMCC3135_05350"/>
<proteinExistence type="predicted"/>
<accession>A0A2Z2NJB1</accession>
<keyword evidence="3" id="KW-1185">Reference proteome</keyword>
<dbReference type="PROSITE" id="PS51257">
    <property type="entry name" value="PROKAR_LIPOPROTEIN"/>
    <property type="match status" value="1"/>
</dbReference>
<name>A0A2Z2NJB1_9GAMM</name>
<dbReference type="RefSeq" id="WP_157735777.1">
    <property type="nucleotide sequence ID" value="NZ_CP018632.1"/>
</dbReference>
<reference evidence="2 3" key="1">
    <citation type="submission" date="2016-12" db="EMBL/GenBank/DDBJ databases">
        <authorList>
            <person name="Song W.-J."/>
            <person name="Kurnit D.M."/>
        </authorList>
    </citation>
    <scope>NUCLEOTIDE SEQUENCE [LARGE SCALE GENOMIC DNA]</scope>
    <source>
        <strain evidence="2 3">IMCC3135</strain>
    </source>
</reference>